<accession>A0A9D3XVA3</accession>
<dbReference type="AlphaFoldDB" id="A0A9D3XVA3"/>
<evidence type="ECO:0000313" key="2">
    <source>
        <dbReference type="EMBL" id="KAH1186008.1"/>
    </source>
</evidence>
<feature type="region of interest" description="Disordered" evidence="1">
    <location>
        <begin position="70"/>
        <end position="91"/>
    </location>
</feature>
<protein>
    <submittedName>
        <fullName evidence="2">Uncharacterized protein</fullName>
    </submittedName>
</protein>
<dbReference type="EMBL" id="JAHDVG010000463">
    <property type="protein sequence ID" value="KAH1186008.1"/>
    <property type="molecule type" value="Genomic_DNA"/>
</dbReference>
<gene>
    <name evidence="2" type="ORF">KIL84_018757</name>
</gene>
<reference evidence="2" key="1">
    <citation type="submission" date="2021-09" db="EMBL/GenBank/DDBJ databases">
        <title>The genome of Mauremys mutica provides insights into the evolution of semi-aquatic lifestyle.</title>
        <authorList>
            <person name="Gong S."/>
            <person name="Gao Y."/>
        </authorList>
    </citation>
    <scope>NUCLEOTIDE SEQUENCE</scope>
    <source>
        <strain evidence="2">MM-2020</strain>
        <tissue evidence="2">Muscle</tissue>
    </source>
</reference>
<name>A0A9D3XVA3_9SAUR</name>
<keyword evidence="3" id="KW-1185">Reference proteome</keyword>
<organism evidence="2 3">
    <name type="scientific">Mauremys mutica</name>
    <name type="common">yellowpond turtle</name>
    <dbReference type="NCBI Taxonomy" id="74926"/>
    <lineage>
        <taxon>Eukaryota</taxon>
        <taxon>Metazoa</taxon>
        <taxon>Chordata</taxon>
        <taxon>Craniata</taxon>
        <taxon>Vertebrata</taxon>
        <taxon>Euteleostomi</taxon>
        <taxon>Archelosauria</taxon>
        <taxon>Testudinata</taxon>
        <taxon>Testudines</taxon>
        <taxon>Cryptodira</taxon>
        <taxon>Durocryptodira</taxon>
        <taxon>Testudinoidea</taxon>
        <taxon>Geoemydidae</taxon>
        <taxon>Geoemydinae</taxon>
        <taxon>Mauremys</taxon>
    </lineage>
</organism>
<dbReference type="Proteomes" id="UP000827986">
    <property type="component" value="Unassembled WGS sequence"/>
</dbReference>
<comment type="caution">
    <text evidence="2">The sequence shown here is derived from an EMBL/GenBank/DDBJ whole genome shotgun (WGS) entry which is preliminary data.</text>
</comment>
<proteinExistence type="predicted"/>
<evidence type="ECO:0000313" key="3">
    <source>
        <dbReference type="Proteomes" id="UP000827986"/>
    </source>
</evidence>
<evidence type="ECO:0000256" key="1">
    <source>
        <dbReference type="SAM" id="MobiDB-lite"/>
    </source>
</evidence>
<sequence length="137" mass="14936">MSTAPALEDNRILQQLLRRVAQNLGIKAEEVVEESDPVVNILAPSGPSHIALPLIRMITETTKTLWQTSASLAPTAKRNERDMNMYTPTHPDSLVVDAANQQECQGCQGPTPKNREAKNLTFLAGRSIPLGDYSSAL</sequence>